<sequence>MAHHSFPFPCILHFSVTLLSIFVPSTKAARNATTQTIESIPPVTRSRRVQRLVYAEDHSDQPALTSQSKVAVSDNSPVDELPKASAFADLSALSALSTTPVDLPNRRRAAAIAGSLTGGFTLLLSIALFLLYRKRRRERRQKLRVQRPYYDVNTEVDRPKPLKKPSGHAKVVQPQSPVTHGPVASPDVTLHPPSLPDRTHNRQKSSKNIRVSLQRRAAFAADSGRGPDGLGWELGHRRERGERQWDDIPVREGRLTMSTICTVSAPPAYDEPSYPLPALPASRPRTVRSILLSSSPC</sequence>
<evidence type="ECO:0000256" key="1">
    <source>
        <dbReference type="SAM" id="MobiDB-lite"/>
    </source>
</evidence>
<evidence type="ECO:0000313" key="5">
    <source>
        <dbReference type="Proteomes" id="UP000298030"/>
    </source>
</evidence>
<organism evidence="4 5">
    <name type="scientific">Coprinellus micaceus</name>
    <name type="common">Glistening ink-cap mushroom</name>
    <name type="synonym">Coprinus micaceus</name>
    <dbReference type="NCBI Taxonomy" id="71717"/>
    <lineage>
        <taxon>Eukaryota</taxon>
        <taxon>Fungi</taxon>
        <taxon>Dikarya</taxon>
        <taxon>Basidiomycota</taxon>
        <taxon>Agaricomycotina</taxon>
        <taxon>Agaricomycetes</taxon>
        <taxon>Agaricomycetidae</taxon>
        <taxon>Agaricales</taxon>
        <taxon>Agaricineae</taxon>
        <taxon>Psathyrellaceae</taxon>
        <taxon>Coprinellus</taxon>
    </lineage>
</organism>
<keyword evidence="5" id="KW-1185">Reference proteome</keyword>
<evidence type="ECO:0000256" key="3">
    <source>
        <dbReference type="SAM" id="SignalP"/>
    </source>
</evidence>
<name>A0A4Y7TDA4_COPMI</name>
<dbReference type="EMBL" id="QPFP01000016">
    <property type="protein sequence ID" value="TEB32147.1"/>
    <property type="molecule type" value="Genomic_DNA"/>
</dbReference>
<protein>
    <recommendedName>
        <fullName evidence="6">Transmembrane protein</fullName>
    </recommendedName>
</protein>
<gene>
    <name evidence="4" type="ORF">FA13DRAFT_1790978</name>
</gene>
<reference evidence="4 5" key="1">
    <citation type="journal article" date="2019" name="Nat. Ecol. Evol.">
        <title>Megaphylogeny resolves global patterns of mushroom evolution.</title>
        <authorList>
            <person name="Varga T."/>
            <person name="Krizsan K."/>
            <person name="Foldi C."/>
            <person name="Dima B."/>
            <person name="Sanchez-Garcia M."/>
            <person name="Sanchez-Ramirez S."/>
            <person name="Szollosi G.J."/>
            <person name="Szarkandi J.G."/>
            <person name="Papp V."/>
            <person name="Albert L."/>
            <person name="Andreopoulos W."/>
            <person name="Angelini C."/>
            <person name="Antonin V."/>
            <person name="Barry K.W."/>
            <person name="Bougher N.L."/>
            <person name="Buchanan P."/>
            <person name="Buyck B."/>
            <person name="Bense V."/>
            <person name="Catcheside P."/>
            <person name="Chovatia M."/>
            <person name="Cooper J."/>
            <person name="Damon W."/>
            <person name="Desjardin D."/>
            <person name="Finy P."/>
            <person name="Geml J."/>
            <person name="Haridas S."/>
            <person name="Hughes K."/>
            <person name="Justo A."/>
            <person name="Karasinski D."/>
            <person name="Kautmanova I."/>
            <person name="Kiss B."/>
            <person name="Kocsube S."/>
            <person name="Kotiranta H."/>
            <person name="LaButti K.M."/>
            <person name="Lechner B.E."/>
            <person name="Liimatainen K."/>
            <person name="Lipzen A."/>
            <person name="Lukacs Z."/>
            <person name="Mihaltcheva S."/>
            <person name="Morgado L.N."/>
            <person name="Niskanen T."/>
            <person name="Noordeloos M.E."/>
            <person name="Ohm R.A."/>
            <person name="Ortiz-Santana B."/>
            <person name="Ovrebo C."/>
            <person name="Racz N."/>
            <person name="Riley R."/>
            <person name="Savchenko A."/>
            <person name="Shiryaev A."/>
            <person name="Soop K."/>
            <person name="Spirin V."/>
            <person name="Szebenyi C."/>
            <person name="Tomsovsky M."/>
            <person name="Tulloss R.E."/>
            <person name="Uehling J."/>
            <person name="Grigoriev I.V."/>
            <person name="Vagvolgyi C."/>
            <person name="Papp T."/>
            <person name="Martin F.M."/>
            <person name="Miettinen O."/>
            <person name="Hibbett D.S."/>
            <person name="Nagy L.G."/>
        </authorList>
    </citation>
    <scope>NUCLEOTIDE SEQUENCE [LARGE SCALE GENOMIC DNA]</scope>
    <source>
        <strain evidence="4 5">FP101781</strain>
    </source>
</reference>
<feature type="chain" id="PRO_5021314594" description="Transmembrane protein" evidence="3">
    <location>
        <begin position="29"/>
        <end position="297"/>
    </location>
</feature>
<keyword evidence="2" id="KW-0472">Membrane</keyword>
<proteinExistence type="predicted"/>
<accession>A0A4Y7TDA4</accession>
<feature type="region of interest" description="Disordered" evidence="1">
    <location>
        <begin position="154"/>
        <end position="209"/>
    </location>
</feature>
<evidence type="ECO:0000256" key="2">
    <source>
        <dbReference type="SAM" id="Phobius"/>
    </source>
</evidence>
<feature type="transmembrane region" description="Helical" evidence="2">
    <location>
        <begin position="109"/>
        <end position="132"/>
    </location>
</feature>
<evidence type="ECO:0000313" key="4">
    <source>
        <dbReference type="EMBL" id="TEB32147.1"/>
    </source>
</evidence>
<keyword evidence="2" id="KW-0812">Transmembrane</keyword>
<keyword evidence="2" id="KW-1133">Transmembrane helix</keyword>
<comment type="caution">
    <text evidence="4">The sequence shown here is derived from an EMBL/GenBank/DDBJ whole genome shotgun (WGS) entry which is preliminary data.</text>
</comment>
<feature type="signal peptide" evidence="3">
    <location>
        <begin position="1"/>
        <end position="28"/>
    </location>
</feature>
<keyword evidence="3" id="KW-0732">Signal</keyword>
<dbReference type="Proteomes" id="UP000298030">
    <property type="component" value="Unassembled WGS sequence"/>
</dbReference>
<evidence type="ECO:0008006" key="6">
    <source>
        <dbReference type="Google" id="ProtNLM"/>
    </source>
</evidence>
<dbReference type="AlphaFoldDB" id="A0A4Y7TDA4"/>